<dbReference type="GO" id="GO:0006281">
    <property type="term" value="P:DNA repair"/>
    <property type="evidence" value="ECO:0007669"/>
    <property type="project" value="InterPro"/>
</dbReference>
<feature type="region of interest" description="Disordered" evidence="2">
    <location>
        <begin position="1"/>
        <end position="33"/>
    </location>
</feature>
<evidence type="ECO:0000256" key="1">
    <source>
        <dbReference type="ARBA" id="ARBA00022763"/>
    </source>
</evidence>
<dbReference type="InterPro" id="IPR001126">
    <property type="entry name" value="UmuC"/>
</dbReference>
<dbReference type="InterPro" id="IPR050356">
    <property type="entry name" value="SulA_CellDiv_inhibitor"/>
</dbReference>
<feature type="region of interest" description="Disordered" evidence="2">
    <location>
        <begin position="232"/>
        <end position="271"/>
    </location>
</feature>
<keyword evidence="5" id="KW-1185">Reference proteome</keyword>
<dbReference type="Proteomes" id="UP000637578">
    <property type="component" value="Unassembled WGS sequence"/>
</dbReference>
<accession>A0A8J3C9B1</accession>
<keyword evidence="1" id="KW-0227">DNA damage</keyword>
<sequence length="863" mass="89232">MSADKDFPQPVGKRSEEVLPGKESGRQEPDSGRVVSTPVRMLVVWCPDWPVVAACAASGTPPHVPAAVLAANRVVACSATARAEGVHRGARKREAQSRCPELVVFDDDPERDARWFEPVAAAVEELAPGVEVVRPGVVAVPVQGPVGYFGRIARDHAGDGAPGAVTGAGESAIGIRPTGQDGGAQQREQVDCADAPPGEQPRATGARNGEPATGADARARRGICDADAREQGLDADARSAEQPGADAQPCKRGIGIHARSPKPVDGSRPSGQVCGVAAGSCEQFGVDPQPCAQVPGNDTRTATHVVDAPPGAQSLAAEEVVAERLIDHVAVGTGVECQVGIADGLFAATLAARRGVLVPAGGSREFLARLPVAELLVDDVDRSSTVDGQARAELVELLWRLGLRTLGAFAAVPPADVASRFGAAAMAAHRLARGLEERPPVRRRPPPDLAVTQELDPPVDRVDAAAFAARALAERLHEWLARAGLACTRLRIRARTEHGEELARVWRCADPLTAHGTADRVRWQLDGWLTGRSGARPTAGVGVLRLEPVEVVEAASLQLDLFRGAGDTPGAERAARALVHVQGLLGPEGVLTPVLGGGRGPAERVRLVQWGDERRPALDPDAPWPGRLPPPTPTVLPERPTPAEVLDAEGNQVGVSGRHEMTAPPVWVRVAGAAPRQVVAWGGPWTVHERWWVTEELQAGTGTGTATPGRTVDPAARPAGPGTDGTRTAPGAAGRAGATVGARRAARLQVVLATEDTEDLFAGSSIDREFDGHRTGPGATGTPASPIAPGASTRGPRGSATLPAGTDADVPARPPYRGAGPADPPAGAGDGGVGLGGFGAGTGETALLLVREGGQWWVEGLYD</sequence>
<dbReference type="Gene3D" id="3.40.1170.60">
    <property type="match status" value="1"/>
</dbReference>
<feature type="compositionally biased region" description="Low complexity" evidence="2">
    <location>
        <begin position="815"/>
        <end position="827"/>
    </location>
</feature>
<evidence type="ECO:0000259" key="3">
    <source>
        <dbReference type="Pfam" id="PF00817"/>
    </source>
</evidence>
<evidence type="ECO:0000256" key="2">
    <source>
        <dbReference type="SAM" id="MobiDB-lite"/>
    </source>
</evidence>
<dbReference type="EMBL" id="BMMK01000014">
    <property type="protein sequence ID" value="GGM58956.1"/>
    <property type="molecule type" value="Genomic_DNA"/>
</dbReference>
<feature type="region of interest" description="Disordered" evidence="2">
    <location>
        <begin position="160"/>
        <end position="220"/>
    </location>
</feature>
<dbReference type="SUPFAM" id="SSF56672">
    <property type="entry name" value="DNA/RNA polymerases"/>
    <property type="match status" value="1"/>
</dbReference>
<organism evidence="4 5">
    <name type="scientific">Longimycelium tulufanense</name>
    <dbReference type="NCBI Taxonomy" id="907463"/>
    <lineage>
        <taxon>Bacteria</taxon>
        <taxon>Bacillati</taxon>
        <taxon>Actinomycetota</taxon>
        <taxon>Actinomycetes</taxon>
        <taxon>Pseudonocardiales</taxon>
        <taxon>Pseudonocardiaceae</taxon>
        <taxon>Longimycelium</taxon>
    </lineage>
</organism>
<feature type="compositionally biased region" description="Basic and acidic residues" evidence="2">
    <location>
        <begin position="1"/>
        <end position="31"/>
    </location>
</feature>
<gene>
    <name evidence="4" type="ORF">GCM10012275_32720</name>
</gene>
<name>A0A8J3C9B1_9PSEU</name>
<reference evidence="4" key="1">
    <citation type="journal article" date="2014" name="Int. J. Syst. Evol. Microbiol.">
        <title>Complete genome sequence of Corynebacterium casei LMG S-19264T (=DSM 44701T), isolated from a smear-ripened cheese.</title>
        <authorList>
            <consortium name="US DOE Joint Genome Institute (JGI-PGF)"/>
            <person name="Walter F."/>
            <person name="Albersmeier A."/>
            <person name="Kalinowski J."/>
            <person name="Ruckert C."/>
        </authorList>
    </citation>
    <scope>NUCLEOTIDE SEQUENCE</scope>
    <source>
        <strain evidence="4">CGMCC 4.5737</strain>
    </source>
</reference>
<dbReference type="PANTHER" id="PTHR35369">
    <property type="entry name" value="BLR3025 PROTEIN-RELATED"/>
    <property type="match status" value="1"/>
</dbReference>
<dbReference type="InterPro" id="IPR043502">
    <property type="entry name" value="DNA/RNA_pol_sf"/>
</dbReference>
<feature type="domain" description="UmuC" evidence="3">
    <location>
        <begin position="64"/>
        <end position="136"/>
    </location>
</feature>
<feature type="region of interest" description="Disordered" evidence="2">
    <location>
        <begin position="763"/>
        <end position="835"/>
    </location>
</feature>
<evidence type="ECO:0000313" key="5">
    <source>
        <dbReference type="Proteomes" id="UP000637578"/>
    </source>
</evidence>
<feature type="region of interest" description="Disordered" evidence="2">
    <location>
        <begin position="700"/>
        <end position="738"/>
    </location>
</feature>
<proteinExistence type="predicted"/>
<protein>
    <recommendedName>
        <fullName evidence="3">UmuC domain-containing protein</fullName>
    </recommendedName>
</protein>
<comment type="caution">
    <text evidence="4">The sequence shown here is derived from an EMBL/GenBank/DDBJ whole genome shotgun (WGS) entry which is preliminary data.</text>
</comment>
<dbReference type="Pfam" id="PF00817">
    <property type="entry name" value="IMS"/>
    <property type="match status" value="1"/>
</dbReference>
<reference evidence="4" key="2">
    <citation type="submission" date="2020-09" db="EMBL/GenBank/DDBJ databases">
        <authorList>
            <person name="Sun Q."/>
            <person name="Zhou Y."/>
        </authorList>
    </citation>
    <scope>NUCLEOTIDE SEQUENCE</scope>
    <source>
        <strain evidence="4">CGMCC 4.5737</strain>
    </source>
</reference>
<feature type="compositionally biased region" description="Low complexity" evidence="2">
    <location>
        <begin position="717"/>
        <end position="738"/>
    </location>
</feature>
<dbReference type="PANTHER" id="PTHR35369:SF2">
    <property type="entry name" value="BLR3025 PROTEIN"/>
    <property type="match status" value="1"/>
</dbReference>
<evidence type="ECO:0000313" key="4">
    <source>
        <dbReference type="EMBL" id="GGM58956.1"/>
    </source>
</evidence>
<dbReference type="AlphaFoldDB" id="A0A8J3C9B1"/>